<dbReference type="InterPro" id="IPR013083">
    <property type="entry name" value="Znf_RING/FYVE/PHD"/>
</dbReference>
<keyword evidence="3" id="KW-0862">Zinc</keyword>
<dbReference type="STRING" id="930992.A0A0D0BRB0"/>
<accession>A0A0D0BRB0</accession>
<organism evidence="7 8">
    <name type="scientific">Suillus luteus UH-Slu-Lm8-n1</name>
    <dbReference type="NCBI Taxonomy" id="930992"/>
    <lineage>
        <taxon>Eukaryota</taxon>
        <taxon>Fungi</taxon>
        <taxon>Dikarya</taxon>
        <taxon>Basidiomycota</taxon>
        <taxon>Agaricomycotina</taxon>
        <taxon>Agaricomycetes</taxon>
        <taxon>Agaricomycetidae</taxon>
        <taxon>Boletales</taxon>
        <taxon>Suillineae</taxon>
        <taxon>Suillaceae</taxon>
        <taxon>Suillus</taxon>
    </lineage>
</organism>
<feature type="region of interest" description="Disordered" evidence="5">
    <location>
        <begin position="292"/>
        <end position="316"/>
    </location>
</feature>
<dbReference type="InParanoid" id="A0A0D0BRB0"/>
<dbReference type="InterPro" id="IPR017907">
    <property type="entry name" value="Znf_RING_CS"/>
</dbReference>
<protein>
    <submittedName>
        <fullName evidence="7">Unplaced genomic scaffold CY34scaffold_40, whole genome shotgun sequence</fullName>
    </submittedName>
</protein>
<evidence type="ECO:0000313" key="8">
    <source>
        <dbReference type="Proteomes" id="UP000054485"/>
    </source>
</evidence>
<evidence type="ECO:0000256" key="3">
    <source>
        <dbReference type="ARBA" id="ARBA00022833"/>
    </source>
</evidence>
<evidence type="ECO:0000256" key="4">
    <source>
        <dbReference type="SAM" id="Coils"/>
    </source>
</evidence>
<dbReference type="EMBL" id="KN835171">
    <property type="protein sequence ID" value="KIK45568.1"/>
    <property type="molecule type" value="Genomic_DNA"/>
</dbReference>
<evidence type="ECO:0000256" key="1">
    <source>
        <dbReference type="ARBA" id="ARBA00022723"/>
    </source>
</evidence>
<gene>
    <name evidence="7" type="ORF">CY34DRAFT_801505</name>
</gene>
<evidence type="ECO:0000313" key="7">
    <source>
        <dbReference type="EMBL" id="KIK45568.1"/>
    </source>
</evidence>
<name>A0A0D0BRB0_9AGAM</name>
<evidence type="ECO:0000256" key="2">
    <source>
        <dbReference type="ARBA" id="ARBA00022771"/>
    </source>
</evidence>
<feature type="compositionally biased region" description="Basic residues" evidence="5">
    <location>
        <begin position="54"/>
        <end position="65"/>
    </location>
</feature>
<keyword evidence="1" id="KW-0479">Metal-binding</keyword>
<keyword evidence="8" id="KW-1185">Reference proteome</keyword>
<dbReference type="Proteomes" id="UP000054485">
    <property type="component" value="Unassembled WGS sequence"/>
</dbReference>
<feature type="coiled-coil region" evidence="4">
    <location>
        <begin position="104"/>
        <end position="145"/>
    </location>
</feature>
<dbReference type="OrthoDB" id="2669864at2759"/>
<dbReference type="GO" id="GO:0008270">
    <property type="term" value="F:zinc ion binding"/>
    <property type="evidence" value="ECO:0007669"/>
    <property type="project" value="UniProtKB-KW"/>
</dbReference>
<keyword evidence="4" id="KW-0175">Coiled coil</keyword>
<reference evidence="8" key="2">
    <citation type="submission" date="2015-01" db="EMBL/GenBank/DDBJ databases">
        <title>Evolutionary Origins and Diversification of the Mycorrhizal Mutualists.</title>
        <authorList>
            <consortium name="DOE Joint Genome Institute"/>
            <consortium name="Mycorrhizal Genomics Consortium"/>
            <person name="Kohler A."/>
            <person name="Kuo A."/>
            <person name="Nagy L.G."/>
            <person name="Floudas D."/>
            <person name="Copeland A."/>
            <person name="Barry K.W."/>
            <person name="Cichocki N."/>
            <person name="Veneault-Fourrey C."/>
            <person name="LaButti K."/>
            <person name="Lindquist E.A."/>
            <person name="Lipzen A."/>
            <person name="Lundell T."/>
            <person name="Morin E."/>
            <person name="Murat C."/>
            <person name="Riley R."/>
            <person name="Ohm R."/>
            <person name="Sun H."/>
            <person name="Tunlid A."/>
            <person name="Henrissat B."/>
            <person name="Grigoriev I.V."/>
            <person name="Hibbett D.S."/>
            <person name="Martin F."/>
        </authorList>
    </citation>
    <scope>NUCLEOTIDE SEQUENCE [LARGE SCALE GENOMIC DNA]</scope>
    <source>
        <strain evidence="8">UH-Slu-Lm8-n1</strain>
    </source>
</reference>
<evidence type="ECO:0000256" key="5">
    <source>
        <dbReference type="SAM" id="MobiDB-lite"/>
    </source>
</evidence>
<feature type="domain" description="Zinc finger RING-type eukaryotic" evidence="6">
    <location>
        <begin position="176"/>
        <end position="205"/>
    </location>
</feature>
<dbReference type="Gene3D" id="3.30.40.10">
    <property type="entry name" value="Zinc/RING finger domain, C3HC4 (zinc finger)"/>
    <property type="match status" value="1"/>
</dbReference>
<proteinExistence type="predicted"/>
<dbReference type="PROSITE" id="PS00518">
    <property type="entry name" value="ZF_RING_1"/>
    <property type="match status" value="1"/>
</dbReference>
<sequence>MPATRTRSSSQHRARHSPTQNLPSRPTPDLNVPEVIVLSSDGENARPNKSGSSRSKKNTIKKPKFPMREVLEISSSDEEPVLPRVAGNDGSSRQRENSKMKQINEHLERKVARQCAQLENSRKRLEEQRQELVAQSREINAGHQEIKLQQEKIAALQAKGKSKSVDATELGDMLSCDICAHLMHSPYLLSDCGHCYCEGCLKGWFDETLTKHIRAQPAYDVNHNLVPPNFPQVLQSVGPRLSYPIQAQLQAMCNASRRQQPEYTCPGCRQEITKKPAVNFVVRDMVSLVGSALGQPNTRRESSGQRAGPFDAFFPE</sequence>
<reference evidence="7 8" key="1">
    <citation type="submission" date="2014-04" db="EMBL/GenBank/DDBJ databases">
        <authorList>
            <consortium name="DOE Joint Genome Institute"/>
            <person name="Kuo A."/>
            <person name="Ruytinx J."/>
            <person name="Rineau F."/>
            <person name="Colpaert J."/>
            <person name="Kohler A."/>
            <person name="Nagy L.G."/>
            <person name="Floudas D."/>
            <person name="Copeland A."/>
            <person name="Barry K.W."/>
            <person name="Cichocki N."/>
            <person name="Veneault-Fourrey C."/>
            <person name="LaButti K."/>
            <person name="Lindquist E.A."/>
            <person name="Lipzen A."/>
            <person name="Lundell T."/>
            <person name="Morin E."/>
            <person name="Murat C."/>
            <person name="Sun H."/>
            <person name="Tunlid A."/>
            <person name="Henrissat B."/>
            <person name="Grigoriev I.V."/>
            <person name="Hibbett D.S."/>
            <person name="Martin F."/>
            <person name="Nordberg H.P."/>
            <person name="Cantor M.N."/>
            <person name="Hua S.X."/>
        </authorList>
    </citation>
    <scope>NUCLEOTIDE SEQUENCE [LARGE SCALE GENOMIC DNA]</scope>
    <source>
        <strain evidence="7 8">UH-Slu-Lm8-n1</strain>
    </source>
</reference>
<evidence type="ECO:0000259" key="6">
    <source>
        <dbReference type="Pfam" id="PF13445"/>
    </source>
</evidence>
<feature type="region of interest" description="Disordered" evidence="5">
    <location>
        <begin position="1"/>
        <end position="99"/>
    </location>
</feature>
<dbReference type="AlphaFoldDB" id="A0A0D0BRB0"/>
<dbReference type="HOGENOM" id="CLU_057727_1_0_1"/>
<dbReference type="Pfam" id="PF13445">
    <property type="entry name" value="zf-RING_UBOX"/>
    <property type="match status" value="1"/>
</dbReference>
<keyword evidence="2" id="KW-0863">Zinc-finger</keyword>
<dbReference type="InterPro" id="IPR027370">
    <property type="entry name" value="Znf-RING_euk"/>
</dbReference>
<dbReference type="SUPFAM" id="SSF57850">
    <property type="entry name" value="RING/U-box"/>
    <property type="match status" value="1"/>
</dbReference>